<comment type="subcellular location">
    <subcellularLocation>
        <location evidence="1">Membrane</location>
        <topology evidence="1">Single-pass membrane protein</topology>
    </subcellularLocation>
</comment>
<feature type="domain" description="Late embryogenesis abundant protein LEA-2 subgroup" evidence="7">
    <location>
        <begin position="98"/>
        <end position="197"/>
    </location>
</feature>
<dbReference type="GO" id="GO:0009506">
    <property type="term" value="C:plasmodesma"/>
    <property type="evidence" value="ECO:0007669"/>
    <property type="project" value="TreeGrafter"/>
</dbReference>
<evidence type="ECO:0000256" key="5">
    <source>
        <dbReference type="SAM" id="MobiDB-lite"/>
    </source>
</evidence>
<keyword evidence="3 6" id="KW-1133">Transmembrane helix</keyword>
<evidence type="ECO:0000256" key="4">
    <source>
        <dbReference type="ARBA" id="ARBA00023136"/>
    </source>
</evidence>
<dbReference type="PANTHER" id="PTHR31415">
    <property type="entry name" value="OS05G0367900 PROTEIN"/>
    <property type="match status" value="1"/>
</dbReference>
<evidence type="ECO:0000256" key="1">
    <source>
        <dbReference type="ARBA" id="ARBA00004167"/>
    </source>
</evidence>
<dbReference type="RefSeq" id="XP_039114536.1">
    <property type="nucleotide sequence ID" value="XM_039258602.1"/>
</dbReference>
<dbReference type="GO" id="GO:0098542">
    <property type="term" value="P:defense response to other organism"/>
    <property type="evidence" value="ECO:0007669"/>
    <property type="project" value="InterPro"/>
</dbReference>
<dbReference type="GO" id="GO:0005886">
    <property type="term" value="C:plasma membrane"/>
    <property type="evidence" value="ECO:0007669"/>
    <property type="project" value="TreeGrafter"/>
</dbReference>
<feature type="transmembrane region" description="Helical" evidence="6">
    <location>
        <begin position="42"/>
        <end position="68"/>
    </location>
</feature>
<feature type="region of interest" description="Disordered" evidence="5">
    <location>
        <begin position="144"/>
        <end position="165"/>
    </location>
</feature>
<dbReference type="PANTHER" id="PTHR31415:SF3">
    <property type="entry name" value="LATE EMBRYOGENESIS ABUNDANT (LEA) HYDROXYPROLINE-RICH GLYCOPROTEIN FAMILY"/>
    <property type="match status" value="1"/>
</dbReference>
<proteinExistence type="predicted"/>
<organism evidence="8 9">
    <name type="scientific">Dioscorea cayennensis subsp. rotundata</name>
    <name type="common">White Guinea yam</name>
    <name type="synonym">Dioscorea rotundata</name>
    <dbReference type="NCBI Taxonomy" id="55577"/>
    <lineage>
        <taxon>Eukaryota</taxon>
        <taxon>Viridiplantae</taxon>
        <taxon>Streptophyta</taxon>
        <taxon>Embryophyta</taxon>
        <taxon>Tracheophyta</taxon>
        <taxon>Spermatophyta</taxon>
        <taxon>Magnoliopsida</taxon>
        <taxon>Liliopsida</taxon>
        <taxon>Dioscoreales</taxon>
        <taxon>Dioscoreaceae</taxon>
        <taxon>Dioscorea</taxon>
    </lineage>
</organism>
<dbReference type="Pfam" id="PF03168">
    <property type="entry name" value="LEA_2"/>
    <property type="match status" value="1"/>
</dbReference>
<dbReference type="InterPro" id="IPR004864">
    <property type="entry name" value="LEA_2"/>
</dbReference>
<reference evidence="9" key="1">
    <citation type="submission" date="2025-08" db="UniProtKB">
        <authorList>
            <consortium name="RefSeq"/>
        </authorList>
    </citation>
    <scope>IDENTIFICATION</scope>
</reference>
<evidence type="ECO:0000259" key="7">
    <source>
        <dbReference type="Pfam" id="PF03168"/>
    </source>
</evidence>
<keyword evidence="2 6" id="KW-0812">Transmembrane</keyword>
<keyword evidence="4 6" id="KW-0472">Membrane</keyword>
<evidence type="ECO:0000256" key="6">
    <source>
        <dbReference type="SAM" id="Phobius"/>
    </source>
</evidence>
<dbReference type="Proteomes" id="UP001515500">
    <property type="component" value="Chromosome 19"/>
</dbReference>
<evidence type="ECO:0000313" key="9">
    <source>
        <dbReference type="RefSeq" id="XP_039114536.1"/>
    </source>
</evidence>
<dbReference type="InterPro" id="IPR044839">
    <property type="entry name" value="NDR1-like"/>
</dbReference>
<name>A0AB40AI69_DIOCR</name>
<keyword evidence="8" id="KW-1185">Reference proteome</keyword>
<dbReference type="AlphaFoldDB" id="A0AB40AI69"/>
<evidence type="ECO:0000313" key="8">
    <source>
        <dbReference type="Proteomes" id="UP001515500"/>
    </source>
</evidence>
<sequence>MASSSSSSFFSSAPHHHPHLDHIRSQVAVHARRFQDTLTSRIARYVCGIVLTVLLIVGIIFFILWLALRPHRPRFHLSSFSVPALNPNSPISFSVLDRNPNHNIGIFYDAIDASIFFMDREVGSIAGLSPPFYQPANNTTEFRGAIPGNGASGGEGSPGAGSQAPDGLSGFRVELKSWIRFKVSTFDTHRHKMHVSCDAGVGADGQLLPEYRRRCSIYFF</sequence>
<evidence type="ECO:0000256" key="3">
    <source>
        <dbReference type="ARBA" id="ARBA00022989"/>
    </source>
</evidence>
<feature type="compositionally biased region" description="Gly residues" evidence="5">
    <location>
        <begin position="150"/>
        <end position="159"/>
    </location>
</feature>
<evidence type="ECO:0000256" key="2">
    <source>
        <dbReference type="ARBA" id="ARBA00022692"/>
    </source>
</evidence>
<dbReference type="GeneID" id="120249897"/>
<gene>
    <name evidence="9" type="primary">LOC120249897</name>
</gene>
<protein>
    <submittedName>
        <fullName evidence="9">NDR1/HIN1-like protein 12</fullName>
    </submittedName>
</protein>
<accession>A0AB40AI69</accession>